<evidence type="ECO:0000256" key="4">
    <source>
        <dbReference type="ARBA" id="ARBA00023136"/>
    </source>
</evidence>
<sequence length="399" mass="45595">MGLQRASFYRYCLIVQLLPLFLVHLLIVQASYHERRLYEDLMRDYNNLERPVANHSQPVIVRSLVYLKVSLQQIIDVDEKNQIVYVNAWLDFFGSWTYDGFKLDLQPGKGGFDISEYMPSGEWALPMTTVSRTEKFYECCPEPYPDLTFYLHMRRRTLYYGNTIQHGNNVNFTEITVLLSICFFLSIVSEISPPTSEAVPLLGNTLSFFIINSFSIAVSAIKILILRKSSGIFFSCCMIVVTASTVFTVYVLNLHYRTPETHEMGNMTRTLLLYWLPYILRMNRPGVYLTWQTLPPLFPCSKPKKHSESLIRNIKDVETASSRSNSLDVERRVHQYMSGLTNGTGAPMYTVLNGAPGAVSGAGPPLDIGQQATLLVLQRIYQELKVFLWFRLVDLVTSA</sequence>
<dbReference type="Gene3D" id="1.20.58.390">
    <property type="entry name" value="Neurotransmitter-gated ion-channel transmembrane domain"/>
    <property type="match status" value="2"/>
</dbReference>
<dbReference type="InterPro" id="IPR006029">
    <property type="entry name" value="Neurotrans-gated_channel_TM"/>
</dbReference>
<dbReference type="Gene3D" id="2.70.170.10">
    <property type="entry name" value="Neurotransmitter-gated ion-channel ligand-binding domain"/>
    <property type="match status" value="2"/>
</dbReference>
<evidence type="ECO:0000256" key="5">
    <source>
        <dbReference type="SAM" id="Phobius"/>
    </source>
</evidence>
<evidence type="ECO:0000313" key="9">
    <source>
        <dbReference type="Proteomes" id="UP000267096"/>
    </source>
</evidence>
<keyword evidence="3 5" id="KW-1133">Transmembrane helix</keyword>
<feature type="transmembrane region" description="Helical" evidence="5">
    <location>
        <begin position="201"/>
        <end position="225"/>
    </location>
</feature>
<accession>A0A0M3K0N1</accession>
<dbReference type="InterPro" id="IPR006201">
    <property type="entry name" value="Neur_channel"/>
</dbReference>
<dbReference type="GO" id="GO:0004888">
    <property type="term" value="F:transmembrane signaling receptor activity"/>
    <property type="evidence" value="ECO:0007669"/>
    <property type="project" value="InterPro"/>
</dbReference>
<dbReference type="GO" id="GO:0016020">
    <property type="term" value="C:membrane"/>
    <property type="evidence" value="ECO:0007669"/>
    <property type="project" value="UniProtKB-SubCell"/>
</dbReference>
<evidence type="ECO:0000313" key="10">
    <source>
        <dbReference type="WBParaSite" id="ASIM_0001437301-mRNA-1"/>
    </source>
</evidence>
<dbReference type="InterPro" id="IPR038050">
    <property type="entry name" value="Neuro_actylchol_rec"/>
</dbReference>
<dbReference type="InterPro" id="IPR036734">
    <property type="entry name" value="Neur_chan_lig-bd_sf"/>
</dbReference>
<evidence type="ECO:0000313" key="8">
    <source>
        <dbReference type="EMBL" id="VDK50618.1"/>
    </source>
</evidence>
<feature type="domain" description="Neurotransmitter-gated ion-channel ligand-binding" evidence="6">
    <location>
        <begin position="93"/>
        <end position="157"/>
    </location>
</feature>
<dbReference type="Pfam" id="PF02932">
    <property type="entry name" value="Neur_chan_memb"/>
    <property type="match status" value="1"/>
</dbReference>
<gene>
    <name evidence="8" type="ORF">ASIM_LOCUS13800</name>
</gene>
<organism evidence="10">
    <name type="scientific">Anisakis simplex</name>
    <name type="common">Herring worm</name>
    <dbReference type="NCBI Taxonomy" id="6269"/>
    <lineage>
        <taxon>Eukaryota</taxon>
        <taxon>Metazoa</taxon>
        <taxon>Ecdysozoa</taxon>
        <taxon>Nematoda</taxon>
        <taxon>Chromadorea</taxon>
        <taxon>Rhabditida</taxon>
        <taxon>Spirurina</taxon>
        <taxon>Ascaridomorpha</taxon>
        <taxon>Ascaridoidea</taxon>
        <taxon>Anisakidae</taxon>
        <taxon>Anisakis</taxon>
        <taxon>Anisakis simplex complex</taxon>
    </lineage>
</organism>
<dbReference type="EMBL" id="UYRR01031504">
    <property type="protein sequence ID" value="VDK50618.1"/>
    <property type="molecule type" value="Genomic_DNA"/>
</dbReference>
<protein>
    <submittedName>
        <fullName evidence="10">Acetylcholine receptor subunit alpha-type acr-16 (inferred by orthology to a C. elegans protein)</fullName>
    </submittedName>
</protein>
<dbReference type="Pfam" id="PF02931">
    <property type="entry name" value="Neur_chan_LBD"/>
    <property type="match status" value="2"/>
</dbReference>
<reference evidence="8 9" key="2">
    <citation type="submission" date="2018-11" db="EMBL/GenBank/DDBJ databases">
        <authorList>
            <consortium name="Pathogen Informatics"/>
        </authorList>
    </citation>
    <scope>NUCLEOTIDE SEQUENCE [LARGE SCALE GENOMIC DNA]</scope>
</reference>
<dbReference type="GO" id="GO:0005230">
    <property type="term" value="F:extracellular ligand-gated monoatomic ion channel activity"/>
    <property type="evidence" value="ECO:0007669"/>
    <property type="project" value="InterPro"/>
</dbReference>
<dbReference type="SUPFAM" id="SSF63712">
    <property type="entry name" value="Nicotinic receptor ligand binding domain-like"/>
    <property type="match status" value="1"/>
</dbReference>
<reference evidence="10" key="1">
    <citation type="submission" date="2017-02" db="UniProtKB">
        <authorList>
            <consortium name="WormBaseParasite"/>
        </authorList>
    </citation>
    <scope>IDENTIFICATION</scope>
</reference>
<dbReference type="OrthoDB" id="5975154at2759"/>
<comment type="subcellular location">
    <subcellularLocation>
        <location evidence="1">Membrane</location>
        <topology evidence="1">Multi-pass membrane protein</topology>
    </subcellularLocation>
</comment>
<evidence type="ECO:0000259" key="7">
    <source>
        <dbReference type="Pfam" id="PF02932"/>
    </source>
</evidence>
<keyword evidence="9" id="KW-1185">Reference proteome</keyword>
<feature type="domain" description="Neurotransmitter-gated ion-channel ligand-binding" evidence="6">
    <location>
        <begin position="34"/>
        <end position="91"/>
    </location>
</feature>
<dbReference type="InterPro" id="IPR036719">
    <property type="entry name" value="Neuro-gated_channel_TM_sf"/>
</dbReference>
<keyword evidence="2 5" id="KW-0812">Transmembrane</keyword>
<evidence type="ECO:0000256" key="3">
    <source>
        <dbReference type="ARBA" id="ARBA00022989"/>
    </source>
</evidence>
<dbReference type="Proteomes" id="UP000267096">
    <property type="component" value="Unassembled WGS sequence"/>
</dbReference>
<dbReference type="WBParaSite" id="ASIM_0001437301-mRNA-1">
    <property type="protein sequence ID" value="ASIM_0001437301-mRNA-1"/>
    <property type="gene ID" value="ASIM_0001437301"/>
</dbReference>
<feature type="transmembrane region" description="Helical" evidence="5">
    <location>
        <begin position="6"/>
        <end position="28"/>
    </location>
</feature>
<name>A0A0M3K0N1_ANISI</name>
<feature type="transmembrane region" description="Helical" evidence="5">
    <location>
        <begin position="170"/>
        <end position="189"/>
    </location>
</feature>
<dbReference type="SUPFAM" id="SSF90112">
    <property type="entry name" value="Neurotransmitter-gated ion-channel transmembrane pore"/>
    <property type="match status" value="1"/>
</dbReference>
<feature type="domain" description="Neurotransmitter-gated ion-channel transmembrane" evidence="7">
    <location>
        <begin position="233"/>
        <end position="302"/>
    </location>
</feature>
<evidence type="ECO:0000259" key="6">
    <source>
        <dbReference type="Pfam" id="PF02931"/>
    </source>
</evidence>
<proteinExistence type="predicted"/>
<feature type="transmembrane region" description="Helical" evidence="5">
    <location>
        <begin position="232"/>
        <end position="252"/>
    </location>
</feature>
<evidence type="ECO:0000256" key="2">
    <source>
        <dbReference type="ARBA" id="ARBA00022692"/>
    </source>
</evidence>
<dbReference type="CDD" id="cd19051">
    <property type="entry name" value="LGIC_TM_cation"/>
    <property type="match status" value="1"/>
</dbReference>
<dbReference type="AlphaFoldDB" id="A0A0M3K0N1"/>
<dbReference type="InterPro" id="IPR006202">
    <property type="entry name" value="Neur_chan_lig-bd"/>
</dbReference>
<keyword evidence="4 5" id="KW-0472">Membrane</keyword>
<evidence type="ECO:0000256" key="1">
    <source>
        <dbReference type="ARBA" id="ARBA00004141"/>
    </source>
</evidence>
<dbReference type="PANTHER" id="PTHR18945">
    <property type="entry name" value="NEUROTRANSMITTER GATED ION CHANNEL"/>
    <property type="match status" value="1"/>
</dbReference>